<keyword evidence="5" id="KW-1185">Reference proteome</keyword>
<protein>
    <submittedName>
        <fullName evidence="4">D-TA family PLP-dependent enzyme</fullName>
    </submittedName>
</protein>
<sequence length="353" mass="37917">MTKIHELDTPAVLIDLDRVEANLRRAQDYADANGVKLRPHIKTHKLPLFAKRQMELGAIGITCQKIGEAEVMVEAGITDILLPYNILGQPKLKRLLTLARRASIKVTADSTTTIQGYSETFSGSGLTLPVLVECDTGGGRAGVQSPEEALGLARRIADSEGLRFAGLMTYPAKGMVAQANAWLERAKALLAEAGLAPEIVSTGGTPDLWHSNENQAATEYRPGTYIYLDRFQVQEGVGGFDDCALTVLATVVSRPTETRAILDTGSKSLTSDTLGLSGFGRIVEYPESAIVSLSEEHGIVDLTHSAAKPKVGEMVRIIPNHVCPVTNLFDEVTFVRGDAVVDTVPVSARGKVR</sequence>
<dbReference type="RefSeq" id="WP_160885063.1">
    <property type="nucleotide sequence ID" value="NZ_WURB01000008.1"/>
</dbReference>
<dbReference type="Pfam" id="PF14031">
    <property type="entry name" value="D-ser_dehydrat"/>
    <property type="match status" value="1"/>
</dbReference>
<evidence type="ECO:0000313" key="5">
    <source>
        <dbReference type="Proteomes" id="UP000436483"/>
    </source>
</evidence>
<dbReference type="InterPro" id="IPR001608">
    <property type="entry name" value="Ala_racemase_N"/>
</dbReference>
<dbReference type="OrthoDB" id="9772497at2"/>
<reference evidence="4 5" key="2">
    <citation type="submission" date="2020-01" db="EMBL/GenBank/DDBJ databases">
        <title>Microvirga sp. nov., an arsenate reduction bacterium isolated from Tibet hotspring sediments.</title>
        <authorList>
            <person name="Xian W.-D."/>
            <person name="Li W.-J."/>
        </authorList>
    </citation>
    <scope>NUCLEOTIDE SEQUENCE [LARGE SCALE GENOMIC DNA]</scope>
    <source>
        <strain evidence="4 5">KCTC 23863</strain>
    </source>
</reference>
<reference evidence="4 5" key="1">
    <citation type="submission" date="2019-12" db="EMBL/GenBank/DDBJ databases">
        <authorList>
            <person name="Yuan C.-G."/>
        </authorList>
    </citation>
    <scope>NUCLEOTIDE SEQUENCE [LARGE SCALE GENOMIC DNA]</scope>
    <source>
        <strain evidence="4 5">KCTC 23863</strain>
    </source>
</reference>
<feature type="domain" description="D-serine dehydratase-like" evidence="3">
    <location>
        <begin position="244"/>
        <end position="336"/>
    </location>
</feature>
<dbReference type="EMBL" id="WURB01000008">
    <property type="protein sequence ID" value="MXQ12489.1"/>
    <property type="molecule type" value="Genomic_DNA"/>
</dbReference>
<dbReference type="PANTHER" id="PTHR28004">
    <property type="entry name" value="ZGC:162816-RELATED"/>
    <property type="match status" value="1"/>
</dbReference>
<name>A0A7X3MSM7_9HYPH</name>
<dbReference type="InterPro" id="IPR029066">
    <property type="entry name" value="PLP-binding_barrel"/>
</dbReference>
<dbReference type="CDD" id="cd06820">
    <property type="entry name" value="PLPDE_III_LS_D-TA_like"/>
    <property type="match status" value="1"/>
</dbReference>
<dbReference type="Proteomes" id="UP000436483">
    <property type="component" value="Unassembled WGS sequence"/>
</dbReference>
<dbReference type="Pfam" id="PF01168">
    <property type="entry name" value="Ala_racemase_N"/>
    <property type="match status" value="1"/>
</dbReference>
<evidence type="ECO:0000256" key="2">
    <source>
        <dbReference type="ARBA" id="ARBA00023239"/>
    </source>
</evidence>
<dbReference type="Gene3D" id="2.40.37.20">
    <property type="entry name" value="D-serine dehydratase-like domain"/>
    <property type="match status" value="1"/>
</dbReference>
<evidence type="ECO:0000259" key="3">
    <source>
        <dbReference type="SMART" id="SM01119"/>
    </source>
</evidence>
<comment type="caution">
    <text evidence="4">The sequence shown here is derived from an EMBL/GenBank/DDBJ whole genome shotgun (WGS) entry which is preliminary data.</text>
</comment>
<dbReference type="AlphaFoldDB" id="A0A7X3MSM7"/>
<accession>A0A7X3MSM7</accession>
<dbReference type="InterPro" id="IPR042208">
    <property type="entry name" value="D-ser_dehydrat-like_sf"/>
</dbReference>
<dbReference type="GO" id="GO:0008721">
    <property type="term" value="F:D-serine ammonia-lyase activity"/>
    <property type="evidence" value="ECO:0007669"/>
    <property type="project" value="TreeGrafter"/>
</dbReference>
<dbReference type="GO" id="GO:0036088">
    <property type="term" value="P:D-serine catabolic process"/>
    <property type="evidence" value="ECO:0007669"/>
    <property type="project" value="TreeGrafter"/>
</dbReference>
<dbReference type="InterPro" id="IPR026956">
    <property type="entry name" value="D-ser_dehydrat-like_dom"/>
</dbReference>
<proteinExistence type="inferred from homology"/>
<keyword evidence="2" id="KW-0456">Lyase</keyword>
<dbReference type="Gene3D" id="3.20.20.10">
    <property type="entry name" value="Alanine racemase"/>
    <property type="match status" value="1"/>
</dbReference>
<evidence type="ECO:0000313" key="4">
    <source>
        <dbReference type="EMBL" id="MXQ12489.1"/>
    </source>
</evidence>
<dbReference type="SMART" id="SM01119">
    <property type="entry name" value="D-ser_dehydrat"/>
    <property type="match status" value="1"/>
</dbReference>
<comment type="similarity">
    <text evidence="1">Belongs to the DSD1 family.</text>
</comment>
<gene>
    <name evidence="4" type="ORF">GR328_13670</name>
</gene>
<dbReference type="SUPFAM" id="SSF51419">
    <property type="entry name" value="PLP-binding barrel"/>
    <property type="match status" value="1"/>
</dbReference>
<organism evidence="4 5">
    <name type="scientific">Microvirga makkahensis</name>
    <dbReference type="NCBI Taxonomy" id="1128670"/>
    <lineage>
        <taxon>Bacteria</taxon>
        <taxon>Pseudomonadati</taxon>
        <taxon>Pseudomonadota</taxon>
        <taxon>Alphaproteobacteria</taxon>
        <taxon>Hyphomicrobiales</taxon>
        <taxon>Methylobacteriaceae</taxon>
        <taxon>Microvirga</taxon>
    </lineage>
</organism>
<evidence type="ECO:0000256" key="1">
    <source>
        <dbReference type="ARBA" id="ARBA00005323"/>
    </source>
</evidence>
<dbReference type="InterPro" id="IPR051466">
    <property type="entry name" value="D-amino_acid_metab_enzyme"/>
</dbReference>
<dbReference type="PANTHER" id="PTHR28004:SF2">
    <property type="entry name" value="D-SERINE DEHYDRATASE"/>
    <property type="match status" value="1"/>
</dbReference>